<gene>
    <name evidence="2" type="ORF">DWU99_17130</name>
</gene>
<proteinExistence type="predicted"/>
<reference evidence="2 3" key="1">
    <citation type="submission" date="2018-07" db="EMBL/GenBank/DDBJ databases">
        <title>Dyella monticola sp. nov. and Dyella psychrodurans sp. nov. isolated from monsoon evergreen broad-leaved forest soil of Dinghu Mountain, China.</title>
        <authorList>
            <person name="Gao Z."/>
            <person name="Qiu L."/>
        </authorList>
    </citation>
    <scope>NUCLEOTIDE SEQUENCE [LARGE SCALE GENOMIC DNA]</scope>
    <source>
        <strain evidence="2 3">4MSK11</strain>
    </source>
</reference>
<dbReference type="AlphaFoldDB" id="A0A370WZG9"/>
<feature type="compositionally biased region" description="Polar residues" evidence="1">
    <location>
        <begin position="1"/>
        <end position="15"/>
    </location>
</feature>
<evidence type="ECO:0000313" key="2">
    <source>
        <dbReference type="EMBL" id="RDS81397.1"/>
    </source>
</evidence>
<name>A0A370WZG9_9GAMM</name>
<dbReference type="EMBL" id="QRBF01000007">
    <property type="protein sequence ID" value="RDS81397.1"/>
    <property type="molecule type" value="Genomic_DNA"/>
</dbReference>
<protein>
    <submittedName>
        <fullName evidence="2">Uncharacterized protein</fullName>
    </submittedName>
</protein>
<dbReference type="RefSeq" id="WP_115479302.1">
    <property type="nucleotide sequence ID" value="NZ_QRBF01000007.1"/>
</dbReference>
<evidence type="ECO:0000256" key="1">
    <source>
        <dbReference type="SAM" id="MobiDB-lite"/>
    </source>
</evidence>
<feature type="region of interest" description="Disordered" evidence="1">
    <location>
        <begin position="1"/>
        <end position="33"/>
    </location>
</feature>
<dbReference type="OrthoDB" id="5958085at2"/>
<evidence type="ECO:0000313" key="3">
    <source>
        <dbReference type="Proteomes" id="UP000255334"/>
    </source>
</evidence>
<keyword evidence="3" id="KW-1185">Reference proteome</keyword>
<organism evidence="2 3">
    <name type="scientific">Dyella psychrodurans</name>
    <dbReference type="NCBI Taxonomy" id="1927960"/>
    <lineage>
        <taxon>Bacteria</taxon>
        <taxon>Pseudomonadati</taxon>
        <taxon>Pseudomonadota</taxon>
        <taxon>Gammaproteobacteria</taxon>
        <taxon>Lysobacterales</taxon>
        <taxon>Rhodanobacteraceae</taxon>
        <taxon>Dyella</taxon>
    </lineage>
</organism>
<sequence length="59" mass="6214">MSTKTGETDPGNTGASDHHGIPAGMHKPAHGPLDTIETTALDEVLHDSALRDSTLRVPR</sequence>
<dbReference type="Proteomes" id="UP000255334">
    <property type="component" value="Unassembled WGS sequence"/>
</dbReference>
<accession>A0A370WZG9</accession>
<comment type="caution">
    <text evidence="2">The sequence shown here is derived from an EMBL/GenBank/DDBJ whole genome shotgun (WGS) entry which is preliminary data.</text>
</comment>